<name>C8V248_EMENI</name>
<dbReference type="InterPro" id="IPR051089">
    <property type="entry name" value="prtT"/>
</dbReference>
<dbReference type="KEGG" id="ani:ANIA_06759"/>
<comment type="subcellular location">
    <subcellularLocation>
        <location evidence="1">Nucleus</location>
    </subcellularLocation>
</comment>
<dbReference type="InterPro" id="IPR001138">
    <property type="entry name" value="Zn2Cys6_DnaBD"/>
</dbReference>
<dbReference type="AlphaFoldDB" id="C8V248"/>
<gene>
    <name evidence="8" type="ORF">ANIA_06759</name>
</gene>
<dbReference type="EMBL" id="BN001301">
    <property type="protein sequence ID" value="CBF71403.1"/>
    <property type="molecule type" value="Genomic_DNA"/>
</dbReference>
<reference evidence="9" key="1">
    <citation type="journal article" date="2005" name="Nature">
        <title>Sequencing of Aspergillus nidulans and comparative analysis with A. fumigatus and A. oryzae.</title>
        <authorList>
            <person name="Galagan J.E."/>
            <person name="Calvo S.E."/>
            <person name="Cuomo C."/>
            <person name="Ma L.J."/>
            <person name="Wortman J.R."/>
            <person name="Batzoglou S."/>
            <person name="Lee S.I."/>
            <person name="Basturkmen M."/>
            <person name="Spevak C.C."/>
            <person name="Clutterbuck J."/>
            <person name="Kapitonov V."/>
            <person name="Jurka J."/>
            <person name="Scazzocchio C."/>
            <person name="Farman M."/>
            <person name="Butler J."/>
            <person name="Purcell S."/>
            <person name="Harris S."/>
            <person name="Braus G.H."/>
            <person name="Draht O."/>
            <person name="Busch S."/>
            <person name="D'Enfert C."/>
            <person name="Bouchier C."/>
            <person name="Goldman G.H."/>
            <person name="Bell-Pedersen D."/>
            <person name="Griffiths-Jones S."/>
            <person name="Doonan J.H."/>
            <person name="Yu J."/>
            <person name="Vienken K."/>
            <person name="Pain A."/>
            <person name="Freitag M."/>
            <person name="Selker E.U."/>
            <person name="Archer D.B."/>
            <person name="Penalva M.A."/>
            <person name="Oakley B.R."/>
            <person name="Momany M."/>
            <person name="Tanaka T."/>
            <person name="Kumagai T."/>
            <person name="Asai K."/>
            <person name="Machida M."/>
            <person name="Nierman W.C."/>
            <person name="Denning D.W."/>
            <person name="Caddick M."/>
            <person name="Hynes M."/>
            <person name="Paoletti M."/>
            <person name="Fischer R."/>
            <person name="Miller B."/>
            <person name="Dyer P."/>
            <person name="Sachs M.S."/>
            <person name="Osmani S.A."/>
            <person name="Birren B.W."/>
        </authorList>
    </citation>
    <scope>NUCLEOTIDE SEQUENCE [LARGE SCALE GENOMIC DNA]</scope>
    <source>
        <strain evidence="9">FGSC A4 / ATCC 38163 / CBS 112.46 / NRRL 194 / M139</strain>
    </source>
</reference>
<dbReference type="OrthoDB" id="5424793at2759"/>
<reference evidence="9" key="2">
    <citation type="journal article" date="2009" name="Fungal Genet. Biol.">
        <title>The 2008 update of the Aspergillus nidulans genome annotation: a community effort.</title>
        <authorList>
            <person name="Wortman J.R."/>
            <person name="Gilsenan J.M."/>
            <person name="Joardar V."/>
            <person name="Deegan J."/>
            <person name="Clutterbuck J."/>
            <person name="Andersen M.R."/>
            <person name="Archer D."/>
            <person name="Bencina M."/>
            <person name="Braus G."/>
            <person name="Coutinho P."/>
            <person name="von Dohren H."/>
            <person name="Doonan J."/>
            <person name="Driessen A.J."/>
            <person name="Durek P."/>
            <person name="Espeso E."/>
            <person name="Fekete E."/>
            <person name="Flipphi M."/>
            <person name="Estrada C.G."/>
            <person name="Geysens S."/>
            <person name="Goldman G."/>
            <person name="de Groot P.W."/>
            <person name="Hansen K."/>
            <person name="Harris S.D."/>
            <person name="Heinekamp T."/>
            <person name="Helmstaedt K."/>
            <person name="Henrissat B."/>
            <person name="Hofmann G."/>
            <person name="Homan T."/>
            <person name="Horio T."/>
            <person name="Horiuchi H."/>
            <person name="James S."/>
            <person name="Jones M."/>
            <person name="Karaffa L."/>
            <person name="Karanyi Z."/>
            <person name="Kato M."/>
            <person name="Keller N."/>
            <person name="Kelly D.E."/>
            <person name="Kiel J.A."/>
            <person name="Kim J.M."/>
            <person name="van der Klei I.J."/>
            <person name="Klis F.M."/>
            <person name="Kovalchuk A."/>
            <person name="Krasevec N."/>
            <person name="Kubicek C.P."/>
            <person name="Liu B."/>
            <person name="Maccabe A."/>
            <person name="Meyer V."/>
            <person name="Mirabito P."/>
            <person name="Miskei M."/>
            <person name="Mos M."/>
            <person name="Mullins J."/>
            <person name="Nelson D.R."/>
            <person name="Nielsen J."/>
            <person name="Oakley B.R."/>
            <person name="Osmani S.A."/>
            <person name="Pakula T."/>
            <person name="Paszewski A."/>
            <person name="Paulsen I."/>
            <person name="Pilsyk S."/>
            <person name="Pocsi I."/>
            <person name="Punt P.J."/>
            <person name="Ram A.F."/>
            <person name="Ren Q."/>
            <person name="Robellet X."/>
            <person name="Robson G."/>
            <person name="Seiboth B."/>
            <person name="van Solingen P."/>
            <person name="Specht T."/>
            <person name="Sun J."/>
            <person name="Taheri-Talesh N."/>
            <person name="Takeshita N."/>
            <person name="Ussery D."/>
            <person name="vanKuyk P.A."/>
            <person name="Visser H."/>
            <person name="van de Vondervoort P.J."/>
            <person name="de Vries R.P."/>
            <person name="Walton J."/>
            <person name="Xiang X."/>
            <person name="Xiong Y."/>
            <person name="Zeng A.P."/>
            <person name="Brandt B.W."/>
            <person name="Cornell M.J."/>
            <person name="van den Hondel C.A."/>
            <person name="Visser J."/>
            <person name="Oliver S.G."/>
            <person name="Turner G."/>
        </authorList>
    </citation>
    <scope>GENOME REANNOTATION</scope>
    <source>
        <strain evidence="9">FGSC A4 / ATCC 38163 / CBS 112.46 / NRRL 194 / M139</strain>
    </source>
</reference>
<dbReference type="PROSITE" id="PS50048">
    <property type="entry name" value="ZN2_CY6_FUNGAL_2"/>
    <property type="match status" value="1"/>
</dbReference>
<evidence type="ECO:0000256" key="1">
    <source>
        <dbReference type="ARBA" id="ARBA00004123"/>
    </source>
</evidence>
<evidence type="ECO:0000259" key="7">
    <source>
        <dbReference type="PROSITE" id="PS50048"/>
    </source>
</evidence>
<evidence type="ECO:0000256" key="5">
    <source>
        <dbReference type="ARBA" id="ARBA00023163"/>
    </source>
</evidence>
<dbReference type="RefSeq" id="XP_050467166.1">
    <property type="nucleotide sequence ID" value="XM_050611111.1"/>
</dbReference>
<dbReference type="eggNOG" id="ENOG502SNUJ">
    <property type="taxonomic scope" value="Eukaryota"/>
</dbReference>
<sequence>MAQACEKCRILKVRCVRIEPGKPCTKCIKAKTQCIVPEPKQRVQQRQRRPQAQDYTGGWLDQGVLEELNMDFVQTLDPNTASSSSSEMIFETPASAESSWITDLGLSLAVLEHLLDGFRSLARYFPFVIIPADWTVTYMAEDRPFLLLSAVACVASRFSNLQQALAEELKGTLSHRVVIAGEKGLDLLQGLLVHLAWFHFYLDPRSRQTYQYLQLAISMVVELDLEQKIADLIEGSTAPGDLCSREACRAYLGCYYLSSLIATATSKPDNFHYSELLLRCTRMLQHEQESPTDELIYPLIKLQQLARETFDAQARPRSMLTSGYHAVKIRIFDMGLVYKYGQRKRPPKSLSGDSMTSASFKVVLNLTKCLIGAKELFDVFMVIPEGEHDKLPLSIWYQLILAIMVLYRLSVGLPETSDWDREIAHDAVNLPESLDKLIDRLRSAESKRRAESQPSNDKCLFTIFPDMLRQQQFRALYSKTSMSCNAQSTEAGR</sequence>
<dbReference type="InParanoid" id="C8V248"/>
<dbReference type="GO" id="GO:0000981">
    <property type="term" value="F:DNA-binding transcription factor activity, RNA polymerase II-specific"/>
    <property type="evidence" value="ECO:0000318"/>
    <property type="project" value="GO_Central"/>
</dbReference>
<keyword evidence="9" id="KW-1185">Reference proteome</keyword>
<dbReference type="SMART" id="SM00066">
    <property type="entry name" value="GAL4"/>
    <property type="match status" value="1"/>
</dbReference>
<dbReference type="InterPro" id="IPR036864">
    <property type="entry name" value="Zn2-C6_fun-type_DNA-bd_sf"/>
</dbReference>
<evidence type="ECO:0000256" key="4">
    <source>
        <dbReference type="ARBA" id="ARBA00023125"/>
    </source>
</evidence>
<evidence type="ECO:0000313" key="9">
    <source>
        <dbReference type="Proteomes" id="UP000000560"/>
    </source>
</evidence>
<evidence type="ECO:0000313" key="8">
    <source>
        <dbReference type="EMBL" id="CBF71403.1"/>
    </source>
</evidence>
<keyword evidence="3" id="KW-0805">Transcription regulation</keyword>
<dbReference type="PANTHER" id="PTHR31845:SF10">
    <property type="entry name" value="ZN(II)2CYS6 TRANSCRIPTION FACTOR (EUROFUNG)"/>
    <property type="match status" value="1"/>
</dbReference>
<evidence type="ECO:0000256" key="2">
    <source>
        <dbReference type="ARBA" id="ARBA00022833"/>
    </source>
</evidence>
<keyword evidence="6" id="KW-0539">Nucleus</keyword>
<evidence type="ECO:0000256" key="3">
    <source>
        <dbReference type="ARBA" id="ARBA00023015"/>
    </source>
</evidence>
<keyword evidence="5" id="KW-0804">Transcription</keyword>
<dbReference type="GO" id="GO:0008270">
    <property type="term" value="F:zinc ion binding"/>
    <property type="evidence" value="ECO:0007669"/>
    <property type="project" value="InterPro"/>
</dbReference>
<evidence type="ECO:0000256" key="6">
    <source>
        <dbReference type="ARBA" id="ARBA00023242"/>
    </source>
</evidence>
<dbReference type="GeneID" id="2870288"/>
<dbReference type="CDD" id="cd00067">
    <property type="entry name" value="GAL4"/>
    <property type="match status" value="1"/>
</dbReference>
<protein>
    <submittedName>
        <fullName evidence="8">Zn(II)2Cys6 transcription factor (Eurofung)</fullName>
    </submittedName>
</protein>
<dbReference type="SUPFAM" id="SSF57701">
    <property type="entry name" value="Zn2/Cys6 DNA-binding domain"/>
    <property type="match status" value="1"/>
</dbReference>
<dbReference type="PANTHER" id="PTHR31845">
    <property type="entry name" value="FINGER DOMAIN PROTEIN, PUTATIVE-RELATED"/>
    <property type="match status" value="1"/>
</dbReference>
<keyword evidence="2" id="KW-0862">Zinc</keyword>
<proteinExistence type="predicted"/>
<feature type="domain" description="Zn(2)-C6 fungal-type" evidence="7">
    <location>
        <begin position="4"/>
        <end position="36"/>
    </location>
</feature>
<dbReference type="GO" id="GO:0000976">
    <property type="term" value="F:transcription cis-regulatory region binding"/>
    <property type="evidence" value="ECO:0000318"/>
    <property type="project" value="GO_Central"/>
</dbReference>
<dbReference type="Pfam" id="PF00172">
    <property type="entry name" value="Zn_clus"/>
    <property type="match status" value="1"/>
</dbReference>
<dbReference type="GO" id="GO:0005634">
    <property type="term" value="C:nucleus"/>
    <property type="evidence" value="ECO:0000318"/>
    <property type="project" value="GO_Central"/>
</dbReference>
<dbReference type="Proteomes" id="UP000000560">
    <property type="component" value="Chromosome I"/>
</dbReference>
<dbReference type="PROSITE" id="PS00463">
    <property type="entry name" value="ZN2_CY6_FUNGAL_1"/>
    <property type="match status" value="1"/>
</dbReference>
<accession>C8V248</accession>
<dbReference type="OMA" id="IKCQPSE"/>
<dbReference type="HOGENOM" id="CLU_587965_0_0_1"/>
<keyword evidence="4" id="KW-0238">DNA-binding</keyword>
<dbReference type="Gene3D" id="4.10.240.10">
    <property type="entry name" value="Zn(2)-C6 fungal-type DNA-binding domain"/>
    <property type="match status" value="1"/>
</dbReference>
<organism evidence="8 9">
    <name type="scientific">Emericella nidulans (strain FGSC A4 / ATCC 38163 / CBS 112.46 / NRRL 194 / M139)</name>
    <name type="common">Aspergillus nidulans</name>
    <dbReference type="NCBI Taxonomy" id="227321"/>
    <lineage>
        <taxon>Eukaryota</taxon>
        <taxon>Fungi</taxon>
        <taxon>Dikarya</taxon>
        <taxon>Ascomycota</taxon>
        <taxon>Pezizomycotina</taxon>
        <taxon>Eurotiomycetes</taxon>
        <taxon>Eurotiomycetidae</taxon>
        <taxon>Eurotiales</taxon>
        <taxon>Aspergillaceae</taxon>
        <taxon>Aspergillus</taxon>
        <taxon>Aspergillus subgen. Nidulantes</taxon>
    </lineage>
</organism>
<dbReference type="GO" id="GO:0006355">
    <property type="term" value="P:regulation of DNA-templated transcription"/>
    <property type="evidence" value="ECO:0000318"/>
    <property type="project" value="GO_Central"/>
</dbReference>